<dbReference type="AlphaFoldDB" id="A0AAU7JIF1"/>
<sequence length="195" mass="21187">MRVALIGSRWFAARVLDILLDRGDEVFVIGTNGEDQLGKLAIEKGAPHRLLDNPKRVGADLLPGGPFDAMIAAHCHAFIDADARARAKEAFGYHPSLLPRHRGIAAVEWTIKARDPIAGGSIYHLADGWDDGLVGEQEWCFVYPDDDAGSLWKRELAPMGLRLIRRALETIEATGELPGHAQDPKAVTLAPLSGL</sequence>
<feature type="domain" description="Formyl transferase N-terminal" evidence="1">
    <location>
        <begin position="68"/>
        <end position="154"/>
    </location>
</feature>
<name>A0AAU7JIF1_9HYPH</name>
<dbReference type="EMBL" id="CP157484">
    <property type="protein sequence ID" value="XBO40095.1"/>
    <property type="molecule type" value="Genomic_DNA"/>
</dbReference>
<organism evidence="2">
    <name type="scientific">Alsobacter sp. KACC 23698</name>
    <dbReference type="NCBI Taxonomy" id="3149229"/>
    <lineage>
        <taxon>Bacteria</taxon>
        <taxon>Pseudomonadati</taxon>
        <taxon>Pseudomonadota</taxon>
        <taxon>Alphaproteobacteria</taxon>
        <taxon>Hyphomicrobiales</taxon>
        <taxon>Alsobacteraceae</taxon>
        <taxon>Alsobacter</taxon>
    </lineage>
</organism>
<dbReference type="RefSeq" id="WP_406856949.1">
    <property type="nucleotide sequence ID" value="NZ_CP157484.1"/>
</dbReference>
<dbReference type="InterPro" id="IPR002376">
    <property type="entry name" value="Formyl_transf_N"/>
</dbReference>
<dbReference type="Gene3D" id="3.40.50.12230">
    <property type="match status" value="1"/>
</dbReference>
<dbReference type="SUPFAM" id="SSF53328">
    <property type="entry name" value="Formyltransferase"/>
    <property type="match status" value="1"/>
</dbReference>
<dbReference type="PANTHER" id="PTHR11138">
    <property type="entry name" value="METHIONYL-TRNA FORMYLTRANSFERASE"/>
    <property type="match status" value="1"/>
</dbReference>
<protein>
    <submittedName>
        <fullName evidence="2">Formyltransferase family protein</fullName>
    </submittedName>
</protein>
<dbReference type="GO" id="GO:0004479">
    <property type="term" value="F:methionyl-tRNA formyltransferase activity"/>
    <property type="evidence" value="ECO:0007669"/>
    <property type="project" value="TreeGrafter"/>
</dbReference>
<dbReference type="GO" id="GO:0005829">
    <property type="term" value="C:cytosol"/>
    <property type="evidence" value="ECO:0007669"/>
    <property type="project" value="TreeGrafter"/>
</dbReference>
<gene>
    <name evidence="2" type="ORF">ABEG18_04755</name>
</gene>
<proteinExistence type="predicted"/>
<accession>A0AAU7JIF1</accession>
<dbReference type="PANTHER" id="PTHR11138:SF5">
    <property type="entry name" value="METHIONYL-TRNA FORMYLTRANSFERASE, MITOCHONDRIAL"/>
    <property type="match status" value="1"/>
</dbReference>
<dbReference type="Pfam" id="PF00551">
    <property type="entry name" value="Formyl_trans_N"/>
    <property type="match status" value="1"/>
</dbReference>
<evidence type="ECO:0000313" key="2">
    <source>
        <dbReference type="EMBL" id="XBO40095.1"/>
    </source>
</evidence>
<reference evidence="2" key="1">
    <citation type="submission" date="2024-05" db="EMBL/GenBank/DDBJ databases">
        <authorList>
            <person name="Kim S."/>
            <person name="Heo J."/>
            <person name="Choi H."/>
            <person name="Choi Y."/>
            <person name="Kwon S.-W."/>
            <person name="Kim Y."/>
        </authorList>
    </citation>
    <scope>NUCLEOTIDE SEQUENCE</scope>
    <source>
        <strain evidence="2">KACC 23698</strain>
    </source>
</reference>
<dbReference type="InterPro" id="IPR036477">
    <property type="entry name" value="Formyl_transf_N_sf"/>
</dbReference>
<evidence type="ECO:0000259" key="1">
    <source>
        <dbReference type="Pfam" id="PF00551"/>
    </source>
</evidence>